<dbReference type="EMBL" id="JAKROA010000003">
    <property type="protein sequence ID" value="KAL5108853.1"/>
    <property type="molecule type" value="Genomic_DNA"/>
</dbReference>
<gene>
    <name evidence="3" type="ORF">TcWFU_004493</name>
</gene>
<sequence length="93" mass="10415">MRTNRSWLLVVFSLCLHSKASCSGLQPTSTQESLSTTADPNTDLPDFTPSLKVILATSLTVCTPILLIISICLCRFCYRKKEWGLKQIKSQHE</sequence>
<accession>A0ABR4QH08</accession>
<protein>
    <submittedName>
        <fullName evidence="3">Uncharacterized protein</fullName>
    </submittedName>
</protein>
<comment type="caution">
    <text evidence="3">The sequence shown here is derived from an EMBL/GenBank/DDBJ whole genome shotgun (WGS) entry which is preliminary data.</text>
</comment>
<proteinExistence type="predicted"/>
<evidence type="ECO:0000313" key="4">
    <source>
        <dbReference type="Proteomes" id="UP001651158"/>
    </source>
</evidence>
<name>A0ABR4QH08_9CEST</name>
<keyword evidence="2" id="KW-0732">Signal</keyword>
<feature type="transmembrane region" description="Helical" evidence="1">
    <location>
        <begin position="53"/>
        <end position="78"/>
    </location>
</feature>
<keyword evidence="4" id="KW-1185">Reference proteome</keyword>
<keyword evidence="1" id="KW-0812">Transmembrane</keyword>
<reference evidence="3 4" key="1">
    <citation type="journal article" date="2022" name="Front. Cell. Infect. Microbiol.">
        <title>The Genomes of Two Strains of Taenia crassiceps the Animal Model for the Study of Human Cysticercosis.</title>
        <authorList>
            <person name="Bobes R.J."/>
            <person name="Estrada K."/>
            <person name="Rios-Valencia D.G."/>
            <person name="Calderon-Gallegos A."/>
            <person name="de la Torre P."/>
            <person name="Carrero J.C."/>
            <person name="Sanchez-Flores A."/>
            <person name="Laclette J.P."/>
        </authorList>
    </citation>
    <scope>NUCLEOTIDE SEQUENCE [LARGE SCALE GENOMIC DNA]</scope>
    <source>
        <strain evidence="3">WFUcys</strain>
    </source>
</reference>
<organism evidence="3 4">
    <name type="scientific">Taenia crassiceps</name>
    <dbReference type="NCBI Taxonomy" id="6207"/>
    <lineage>
        <taxon>Eukaryota</taxon>
        <taxon>Metazoa</taxon>
        <taxon>Spiralia</taxon>
        <taxon>Lophotrochozoa</taxon>
        <taxon>Platyhelminthes</taxon>
        <taxon>Cestoda</taxon>
        <taxon>Eucestoda</taxon>
        <taxon>Cyclophyllidea</taxon>
        <taxon>Taeniidae</taxon>
        <taxon>Taenia</taxon>
    </lineage>
</organism>
<feature type="signal peptide" evidence="2">
    <location>
        <begin position="1"/>
        <end position="22"/>
    </location>
</feature>
<keyword evidence="1" id="KW-0472">Membrane</keyword>
<feature type="chain" id="PRO_5045831832" evidence="2">
    <location>
        <begin position="23"/>
        <end position="93"/>
    </location>
</feature>
<evidence type="ECO:0000256" key="1">
    <source>
        <dbReference type="SAM" id="Phobius"/>
    </source>
</evidence>
<dbReference type="Proteomes" id="UP001651158">
    <property type="component" value="Unassembled WGS sequence"/>
</dbReference>
<keyword evidence="1" id="KW-1133">Transmembrane helix</keyword>
<evidence type="ECO:0000313" key="3">
    <source>
        <dbReference type="EMBL" id="KAL5108853.1"/>
    </source>
</evidence>
<evidence type="ECO:0000256" key="2">
    <source>
        <dbReference type="SAM" id="SignalP"/>
    </source>
</evidence>